<dbReference type="Pfam" id="PF02683">
    <property type="entry name" value="DsbD_TM"/>
    <property type="match status" value="1"/>
</dbReference>
<evidence type="ECO:0000313" key="8">
    <source>
        <dbReference type="EMBL" id="SDB80243.1"/>
    </source>
</evidence>
<accession>A0A1G6GEI1</accession>
<dbReference type="Proteomes" id="UP000199086">
    <property type="component" value="Unassembled WGS sequence"/>
</dbReference>
<dbReference type="EMBL" id="FMYF01000002">
    <property type="protein sequence ID" value="SDB80243.1"/>
    <property type="molecule type" value="Genomic_DNA"/>
</dbReference>
<feature type="domain" description="Cytochrome C biogenesis protein transmembrane" evidence="7">
    <location>
        <begin position="19"/>
        <end position="234"/>
    </location>
</feature>
<dbReference type="InterPro" id="IPR003834">
    <property type="entry name" value="Cyt_c_assmbl_TM_dom"/>
</dbReference>
<feature type="transmembrane region" description="Helical" evidence="6">
    <location>
        <begin position="175"/>
        <end position="200"/>
    </location>
</feature>
<evidence type="ECO:0000256" key="1">
    <source>
        <dbReference type="ARBA" id="ARBA00004141"/>
    </source>
</evidence>
<comment type="similarity">
    <text evidence="2">Belongs to the DsbD family.</text>
</comment>
<organism evidence="8 9">
    <name type="scientific">Raineyella antarctica</name>
    <dbReference type="NCBI Taxonomy" id="1577474"/>
    <lineage>
        <taxon>Bacteria</taxon>
        <taxon>Bacillati</taxon>
        <taxon>Actinomycetota</taxon>
        <taxon>Actinomycetes</taxon>
        <taxon>Propionibacteriales</taxon>
        <taxon>Propionibacteriaceae</taxon>
        <taxon>Raineyella</taxon>
    </lineage>
</organism>
<name>A0A1G6GEI1_9ACTN</name>
<dbReference type="InterPro" id="IPR051790">
    <property type="entry name" value="Cytochrome_c-biogenesis_DsbD"/>
</dbReference>
<evidence type="ECO:0000256" key="6">
    <source>
        <dbReference type="SAM" id="Phobius"/>
    </source>
</evidence>
<dbReference type="STRING" id="1577474.GA0111570_10229"/>
<proteinExistence type="inferred from homology"/>
<keyword evidence="3 6" id="KW-0812">Transmembrane</keyword>
<feature type="transmembrane region" description="Helical" evidence="6">
    <location>
        <begin position="69"/>
        <end position="91"/>
    </location>
</feature>
<dbReference type="PANTHER" id="PTHR31272">
    <property type="entry name" value="CYTOCHROME C-TYPE BIOGENESIS PROTEIN HI_1454-RELATED"/>
    <property type="match status" value="1"/>
</dbReference>
<evidence type="ECO:0000256" key="4">
    <source>
        <dbReference type="ARBA" id="ARBA00022989"/>
    </source>
</evidence>
<evidence type="ECO:0000256" key="2">
    <source>
        <dbReference type="ARBA" id="ARBA00006143"/>
    </source>
</evidence>
<evidence type="ECO:0000313" key="9">
    <source>
        <dbReference type="Proteomes" id="UP000199086"/>
    </source>
</evidence>
<dbReference type="RefSeq" id="WP_425438601.1">
    <property type="nucleotide sequence ID" value="NZ_FMYF01000002.1"/>
</dbReference>
<keyword evidence="5 6" id="KW-0472">Membrane</keyword>
<feature type="transmembrane region" description="Helical" evidence="6">
    <location>
        <begin position="103"/>
        <end position="126"/>
    </location>
</feature>
<gene>
    <name evidence="8" type="ORF">GA0111570_10229</name>
</gene>
<comment type="subcellular location">
    <subcellularLocation>
        <location evidence="1">Membrane</location>
        <topology evidence="1">Multi-pass membrane protein</topology>
    </subcellularLocation>
</comment>
<sequence>MLPLDIAGWATEAVGGAMLLAVPIALLAGLVSFFSPCVVPLLPGYLSYATGLGASDVLEDSRSHRGRMLLGSLLFVLGFAVVFVAAGVAAGTLGRGLLTHQVIITRVIGVLTILMGLMFAGVVPLGDRDTRIKRLPKAGLAAAPVLGFVFGLGWTPCIGPTLSMVLTLAMNEGSAVRGGVLAFVYCLGLGIPFVLAAVAFSRMQRLVRFVRRHQRVVMRIGGFTMAAVGVLLVSGLWERLMAVIRVWAAGFGTFL</sequence>
<keyword evidence="9" id="KW-1185">Reference proteome</keyword>
<feature type="transmembrane region" description="Helical" evidence="6">
    <location>
        <begin position="20"/>
        <end position="48"/>
    </location>
</feature>
<dbReference type="PANTHER" id="PTHR31272:SF4">
    <property type="entry name" value="CYTOCHROME C-TYPE BIOGENESIS PROTEIN HI_1454-RELATED"/>
    <property type="match status" value="1"/>
</dbReference>
<dbReference type="GO" id="GO:0017004">
    <property type="term" value="P:cytochrome complex assembly"/>
    <property type="evidence" value="ECO:0007669"/>
    <property type="project" value="InterPro"/>
</dbReference>
<evidence type="ECO:0000256" key="5">
    <source>
        <dbReference type="ARBA" id="ARBA00023136"/>
    </source>
</evidence>
<protein>
    <submittedName>
        <fullName evidence="8">Cytochrome c-type biogenesis protein</fullName>
    </submittedName>
</protein>
<keyword evidence="4 6" id="KW-1133">Transmembrane helix</keyword>
<evidence type="ECO:0000256" key="3">
    <source>
        <dbReference type="ARBA" id="ARBA00022692"/>
    </source>
</evidence>
<dbReference type="AlphaFoldDB" id="A0A1G6GEI1"/>
<evidence type="ECO:0000259" key="7">
    <source>
        <dbReference type="Pfam" id="PF02683"/>
    </source>
</evidence>
<feature type="transmembrane region" description="Helical" evidence="6">
    <location>
        <begin position="220"/>
        <end position="237"/>
    </location>
</feature>
<reference evidence="8 9" key="1">
    <citation type="submission" date="2016-06" db="EMBL/GenBank/DDBJ databases">
        <authorList>
            <person name="Olsen C.W."/>
            <person name="Carey S."/>
            <person name="Hinshaw L."/>
            <person name="Karasin A.I."/>
        </authorList>
    </citation>
    <scope>NUCLEOTIDE SEQUENCE [LARGE SCALE GENOMIC DNA]</scope>
    <source>
        <strain evidence="8 9">LZ-22</strain>
    </source>
</reference>
<dbReference type="GO" id="GO:0016020">
    <property type="term" value="C:membrane"/>
    <property type="evidence" value="ECO:0007669"/>
    <property type="project" value="UniProtKB-SubCell"/>
</dbReference>